<name>A0A5E4Q922_9NEOP</name>
<sequence>MEELLVYQVELFESLKNAAKNYKNTPKDIIKIPYLETRLEILDELWTHFKEEHKGIILSITSDEQRKHSYFKERTYEVFQELYVQYKSDLKEAVQPFLDAARQVVSKLDPESLKLWEQQVSVSKSDLPTWQDLRNFLESRFRSLEMRQKCRIRNRRYSANEGIHMDGEQFIKQELKEEIENPEHLPDNKSPCSDINETTSNVQHTKRKTSDNPSDLKGHERVNTDENPLTCNICVLCIQTYLFRKVSIMGKVNRSGTQEVIFKVFQRCFAEYEAGRVL</sequence>
<evidence type="ECO:0000256" key="1">
    <source>
        <dbReference type="SAM" id="MobiDB-lite"/>
    </source>
</evidence>
<evidence type="ECO:0000313" key="2">
    <source>
        <dbReference type="EMBL" id="VVC94797.1"/>
    </source>
</evidence>
<organism evidence="2 3">
    <name type="scientific">Leptidea sinapis</name>
    <dbReference type="NCBI Taxonomy" id="189913"/>
    <lineage>
        <taxon>Eukaryota</taxon>
        <taxon>Metazoa</taxon>
        <taxon>Ecdysozoa</taxon>
        <taxon>Arthropoda</taxon>
        <taxon>Hexapoda</taxon>
        <taxon>Insecta</taxon>
        <taxon>Pterygota</taxon>
        <taxon>Neoptera</taxon>
        <taxon>Endopterygota</taxon>
        <taxon>Lepidoptera</taxon>
        <taxon>Glossata</taxon>
        <taxon>Ditrysia</taxon>
        <taxon>Papilionoidea</taxon>
        <taxon>Pieridae</taxon>
        <taxon>Dismorphiinae</taxon>
        <taxon>Leptidea</taxon>
    </lineage>
</organism>
<feature type="region of interest" description="Disordered" evidence="1">
    <location>
        <begin position="182"/>
        <end position="222"/>
    </location>
</feature>
<dbReference type="EMBL" id="FZQP02002115">
    <property type="protein sequence ID" value="VVC94797.1"/>
    <property type="molecule type" value="Genomic_DNA"/>
</dbReference>
<evidence type="ECO:0000313" key="3">
    <source>
        <dbReference type="Proteomes" id="UP000324832"/>
    </source>
</evidence>
<feature type="compositionally biased region" description="Polar residues" evidence="1">
    <location>
        <begin position="190"/>
        <end position="203"/>
    </location>
</feature>
<feature type="compositionally biased region" description="Basic and acidic residues" evidence="1">
    <location>
        <begin position="208"/>
        <end position="222"/>
    </location>
</feature>
<dbReference type="Proteomes" id="UP000324832">
    <property type="component" value="Unassembled WGS sequence"/>
</dbReference>
<reference evidence="2 3" key="1">
    <citation type="submission" date="2017-07" db="EMBL/GenBank/DDBJ databases">
        <authorList>
            <person name="Talla V."/>
            <person name="Backstrom N."/>
        </authorList>
    </citation>
    <scope>NUCLEOTIDE SEQUENCE [LARGE SCALE GENOMIC DNA]</scope>
</reference>
<accession>A0A5E4Q922</accession>
<dbReference type="AlphaFoldDB" id="A0A5E4Q922"/>
<protein>
    <submittedName>
        <fullName evidence="2">Uncharacterized protein</fullName>
    </submittedName>
</protein>
<keyword evidence="3" id="KW-1185">Reference proteome</keyword>
<proteinExistence type="predicted"/>
<gene>
    <name evidence="2" type="ORF">LSINAPIS_LOCUS6671</name>
</gene>